<dbReference type="STRING" id="1121266.SAMN02745883_00336"/>
<proteinExistence type="predicted"/>
<accession>A0A1M6LT60</accession>
<dbReference type="RefSeq" id="WP_072965639.1">
    <property type="nucleotide sequence ID" value="NZ_FRAJ01000003.1"/>
</dbReference>
<keyword evidence="1" id="KW-0051">Antiviral defense</keyword>
<dbReference type="GO" id="GO:0051607">
    <property type="term" value="P:defense response to virus"/>
    <property type="evidence" value="ECO:0007669"/>
    <property type="project" value="UniProtKB-KW"/>
</dbReference>
<evidence type="ECO:0000313" key="3">
    <source>
        <dbReference type="EMBL" id="SHJ74369.1"/>
    </source>
</evidence>
<evidence type="ECO:0000259" key="2">
    <source>
        <dbReference type="Pfam" id="PF03787"/>
    </source>
</evidence>
<dbReference type="Pfam" id="PF03787">
    <property type="entry name" value="RAMPs"/>
    <property type="match status" value="1"/>
</dbReference>
<feature type="domain" description="CRISPR type III-associated protein" evidence="2">
    <location>
        <begin position="7"/>
        <end position="167"/>
    </location>
</feature>
<dbReference type="AlphaFoldDB" id="A0A1M6LT60"/>
<reference evidence="3 4" key="1">
    <citation type="submission" date="2016-11" db="EMBL/GenBank/DDBJ databases">
        <authorList>
            <person name="Jaros S."/>
            <person name="Januszkiewicz K."/>
            <person name="Wedrychowicz H."/>
        </authorList>
    </citation>
    <scope>NUCLEOTIDE SEQUENCE [LARGE SCALE GENOMIC DNA]</scope>
    <source>
        <strain evidence="3 4">DSM 14501</strain>
    </source>
</reference>
<protein>
    <submittedName>
        <fullName evidence="3">CRISPR-associated protein Cmr1</fullName>
    </submittedName>
</protein>
<dbReference type="EMBL" id="FRAJ01000003">
    <property type="protein sequence ID" value="SHJ74369.1"/>
    <property type="molecule type" value="Genomic_DNA"/>
</dbReference>
<organism evidence="3 4">
    <name type="scientific">Caminicella sporogenes DSM 14501</name>
    <dbReference type="NCBI Taxonomy" id="1121266"/>
    <lineage>
        <taxon>Bacteria</taxon>
        <taxon>Bacillati</taxon>
        <taxon>Bacillota</taxon>
        <taxon>Clostridia</taxon>
        <taxon>Peptostreptococcales</taxon>
        <taxon>Caminicellaceae</taxon>
        <taxon>Caminicella</taxon>
    </lineage>
</organism>
<dbReference type="InterPro" id="IPR007522">
    <property type="entry name" value="CRISPR-assoc_prot_TM1795"/>
</dbReference>
<evidence type="ECO:0000313" key="4">
    <source>
        <dbReference type="Proteomes" id="UP000184082"/>
    </source>
</evidence>
<dbReference type="Proteomes" id="UP000184082">
    <property type="component" value="Unassembled WGS sequence"/>
</dbReference>
<dbReference type="InterPro" id="IPR005537">
    <property type="entry name" value="RAMP_III_fam"/>
</dbReference>
<sequence length="333" mass="39283">MKKVEVTCRLITPLFMYGTTNKPEIRASSIKGVLRYWWRFFNYDGDEESFKNRENYIFGSVDNKSPVQIRVERDKNKCEIEKNKNILQEKNNKKSGNENYGGIKYLFYFLNAGENKNKSYVKENSEFKIQFRYIDESVVKEYLEALNWLQLFGGMGSRSRRGAGNFKIIKISGNDELAEEYRSKLILDFEDNKMYQNDLFKDKISIYRFKNGQGENWLKVLDAIGKKYKAFRNVKNEDIYGEKFQSEHKAVFGLPIGGKVKSDKVTKIKRMESPLIFKVLEIEKEKYECIVIRLHNSPLEKEEKLKKDDESLIDKFLQQDCFERIVLPEEVKG</sequence>
<evidence type="ECO:0000256" key="1">
    <source>
        <dbReference type="ARBA" id="ARBA00023118"/>
    </source>
</evidence>
<keyword evidence="4" id="KW-1185">Reference proteome</keyword>
<gene>
    <name evidence="3" type="ORF">SAMN02745883_00336</name>
</gene>
<dbReference type="NCBIfam" id="TIGR01894">
    <property type="entry name" value="cas_TM1795_cmr1"/>
    <property type="match status" value="1"/>
</dbReference>
<name>A0A1M6LT60_9FIRM</name>